<organism evidence="1 2">
    <name type="scientific">Cryptolaemus montrouzieri</name>
    <dbReference type="NCBI Taxonomy" id="559131"/>
    <lineage>
        <taxon>Eukaryota</taxon>
        <taxon>Metazoa</taxon>
        <taxon>Ecdysozoa</taxon>
        <taxon>Arthropoda</taxon>
        <taxon>Hexapoda</taxon>
        <taxon>Insecta</taxon>
        <taxon>Pterygota</taxon>
        <taxon>Neoptera</taxon>
        <taxon>Endopterygota</taxon>
        <taxon>Coleoptera</taxon>
        <taxon>Polyphaga</taxon>
        <taxon>Cucujiformia</taxon>
        <taxon>Coccinelloidea</taxon>
        <taxon>Coccinellidae</taxon>
        <taxon>Scymninae</taxon>
        <taxon>Scymnini</taxon>
        <taxon>Cryptolaemus</taxon>
    </lineage>
</organism>
<proteinExistence type="predicted"/>
<reference evidence="1 2" key="1">
    <citation type="journal article" date="2021" name="BMC Biol.">
        <title>Horizontally acquired antibacterial genes associated with adaptive radiation of ladybird beetles.</title>
        <authorList>
            <person name="Li H.S."/>
            <person name="Tang X.F."/>
            <person name="Huang Y.H."/>
            <person name="Xu Z.Y."/>
            <person name="Chen M.L."/>
            <person name="Du X.Y."/>
            <person name="Qiu B.Y."/>
            <person name="Chen P.T."/>
            <person name="Zhang W."/>
            <person name="Slipinski A."/>
            <person name="Escalona H.E."/>
            <person name="Waterhouse R.M."/>
            <person name="Zwick A."/>
            <person name="Pang H."/>
        </authorList>
    </citation>
    <scope>NUCLEOTIDE SEQUENCE [LARGE SCALE GENOMIC DNA]</scope>
    <source>
        <strain evidence="1">SYSU2018</strain>
    </source>
</reference>
<evidence type="ECO:0000313" key="2">
    <source>
        <dbReference type="Proteomes" id="UP001516400"/>
    </source>
</evidence>
<evidence type="ECO:0000313" key="1">
    <source>
        <dbReference type="EMBL" id="KAL3285459.1"/>
    </source>
</evidence>
<accession>A0ABD2P3Y9</accession>
<gene>
    <name evidence="1" type="ORF">HHI36_024265</name>
</gene>
<sequence length="394" mass="45617">MKETEVREKDLLKWTKVIIGNPIEDKEATTKVIIVKPDDSFLQNRIQRLFINKCHELNKLNGNFEVMKQITTRRTDGQVSKERTSTKIIKVIHNDCDEDISKQLSKVKEETKADNIIAIHYINIISVDRLRKMIEYIFQKKNTKVRMYIADFKTREDQSKTSIGIERRTNAFIVQGTNKTFNELLASTKEKIDGTELSTAIKSQRGTKDDKKDVDEKFIDLIDNKECMEKKKAGFNTKMKTLILRIMNALSTKEEVVEALKKTNKIKEETKYRLSRIRLATNNTKTITLAIEEAVAEELLKSKNIRIVKGCKGPDRSKMCRKYGMEEHQATECTNEEYCPLCEKGGHKAGRGKSKHFKTALEKGRRIQAKYFPLIWEMKKTQPQKNDSGCRVWG</sequence>
<protein>
    <submittedName>
        <fullName evidence="1">Uncharacterized protein</fullName>
    </submittedName>
</protein>
<dbReference type="Proteomes" id="UP001516400">
    <property type="component" value="Unassembled WGS sequence"/>
</dbReference>
<name>A0ABD2P3Y9_9CUCU</name>
<keyword evidence="2" id="KW-1185">Reference proteome</keyword>
<comment type="caution">
    <text evidence="1">The sequence shown here is derived from an EMBL/GenBank/DDBJ whole genome shotgun (WGS) entry which is preliminary data.</text>
</comment>
<dbReference type="AlphaFoldDB" id="A0ABD2P3Y9"/>
<dbReference type="EMBL" id="JABFTP020000176">
    <property type="protein sequence ID" value="KAL3285459.1"/>
    <property type="molecule type" value="Genomic_DNA"/>
</dbReference>